<dbReference type="AlphaFoldDB" id="A0A9N9AWU3"/>
<evidence type="ECO:0000313" key="2">
    <source>
        <dbReference type="Proteomes" id="UP000789831"/>
    </source>
</evidence>
<protein>
    <submittedName>
        <fullName evidence="1">1744_t:CDS:1</fullName>
    </submittedName>
</protein>
<dbReference type="EMBL" id="CAJVPL010001027">
    <property type="protein sequence ID" value="CAG8547903.1"/>
    <property type="molecule type" value="Genomic_DNA"/>
</dbReference>
<keyword evidence="2" id="KW-1185">Reference proteome</keyword>
<proteinExistence type="predicted"/>
<name>A0A9N9AWU3_9GLOM</name>
<accession>A0A9N9AWU3</accession>
<dbReference type="Proteomes" id="UP000789831">
    <property type="component" value="Unassembled WGS sequence"/>
</dbReference>
<organism evidence="1 2">
    <name type="scientific">Ambispora gerdemannii</name>
    <dbReference type="NCBI Taxonomy" id="144530"/>
    <lineage>
        <taxon>Eukaryota</taxon>
        <taxon>Fungi</taxon>
        <taxon>Fungi incertae sedis</taxon>
        <taxon>Mucoromycota</taxon>
        <taxon>Glomeromycotina</taxon>
        <taxon>Glomeromycetes</taxon>
        <taxon>Archaeosporales</taxon>
        <taxon>Ambisporaceae</taxon>
        <taxon>Ambispora</taxon>
    </lineage>
</organism>
<gene>
    <name evidence="1" type="ORF">AGERDE_LOCUS6513</name>
</gene>
<evidence type="ECO:0000313" key="1">
    <source>
        <dbReference type="EMBL" id="CAG8547903.1"/>
    </source>
</evidence>
<comment type="caution">
    <text evidence="1">The sequence shown here is derived from an EMBL/GenBank/DDBJ whole genome shotgun (WGS) entry which is preliminary data.</text>
</comment>
<reference evidence="1" key="1">
    <citation type="submission" date="2021-06" db="EMBL/GenBank/DDBJ databases">
        <authorList>
            <person name="Kallberg Y."/>
            <person name="Tangrot J."/>
            <person name="Rosling A."/>
        </authorList>
    </citation>
    <scope>NUCLEOTIDE SEQUENCE</scope>
    <source>
        <strain evidence="1">MT106</strain>
    </source>
</reference>
<sequence>MHPTTIDKEVVVATIFNSNSNSANALDVTFTPKDVYRRLIETQFRSFLYLSWRSGTSKFDELDKKFKNSYFAEESSIQLGDIEGGDILLDFILSEASQSSGSSRSENTQHTCHLRLYKLYHLIQHLENDHGRKQRQFDGEVFHFILNIIYAVRRSYSLFRDQDNGLDAKLADVAGKSDYRKNVGNGKELKEFKK</sequence>